<organism evidence="1 2">
    <name type="scientific">Microctonus hyperodae</name>
    <name type="common">Parasitoid wasp</name>
    <dbReference type="NCBI Taxonomy" id="165561"/>
    <lineage>
        <taxon>Eukaryota</taxon>
        <taxon>Metazoa</taxon>
        <taxon>Ecdysozoa</taxon>
        <taxon>Arthropoda</taxon>
        <taxon>Hexapoda</taxon>
        <taxon>Insecta</taxon>
        <taxon>Pterygota</taxon>
        <taxon>Neoptera</taxon>
        <taxon>Endopterygota</taxon>
        <taxon>Hymenoptera</taxon>
        <taxon>Apocrita</taxon>
        <taxon>Ichneumonoidea</taxon>
        <taxon>Braconidae</taxon>
        <taxon>Euphorinae</taxon>
        <taxon>Microctonus</taxon>
    </lineage>
</organism>
<evidence type="ECO:0000313" key="2">
    <source>
        <dbReference type="Proteomes" id="UP001168972"/>
    </source>
</evidence>
<sequence>MGTRSAAYTLKLTSLHDYYQRLLHGTQPIPSGFDMANTVKYFSQTLLSLLKEVRESPLEMIKSQTFDGERMALYPNLDYKQLYNALTQLIDVVSLVHIGLAAFGQALLQCLACLMPFLEHDLLDNMPYLTASSISVLPVELHQEIVNYLCFYILPFTITRKNIDETENYASQSISAVIMMVFQYSSNPAHHCQLLECLMALKPGVVKDILCVVAYGTAPARASAAKLLFYYWPTFNQNLFDRRAVLMKFANDLAPFVCQRDSCPNAGNAEAGKVCYDHRISITFAAESPPPLYLCIECANEIHREHPNQTFNDILHPMQQVSMVCENKECFDARISFIEIVETIYIDVFNDS</sequence>
<dbReference type="InterPro" id="IPR024855">
    <property type="entry name" value="UNC79"/>
</dbReference>
<dbReference type="Proteomes" id="UP001168972">
    <property type="component" value="Unassembled WGS sequence"/>
</dbReference>
<dbReference type="AlphaFoldDB" id="A0AA39CBG6"/>
<reference evidence="1" key="1">
    <citation type="journal article" date="2023" name="bioRxiv">
        <title>Scaffold-level genome assemblies of two parasitoid biocontrol wasps reveal the parthenogenesis mechanism and an associated novel virus.</title>
        <authorList>
            <person name="Inwood S."/>
            <person name="Skelly J."/>
            <person name="Guhlin J."/>
            <person name="Harrop T."/>
            <person name="Goldson S."/>
            <person name="Dearden P."/>
        </authorList>
    </citation>
    <scope>NUCLEOTIDE SEQUENCE</scope>
    <source>
        <strain evidence="1">Lincoln</strain>
        <tissue evidence="1">Whole body</tissue>
    </source>
</reference>
<reference evidence="1" key="2">
    <citation type="submission" date="2023-03" db="EMBL/GenBank/DDBJ databases">
        <authorList>
            <person name="Inwood S.N."/>
            <person name="Skelly J.G."/>
            <person name="Guhlin J."/>
            <person name="Harrop T.W.R."/>
            <person name="Goldson S.G."/>
            <person name="Dearden P.K."/>
        </authorList>
    </citation>
    <scope>NUCLEOTIDE SEQUENCE</scope>
    <source>
        <strain evidence="1">Lincoln</strain>
        <tissue evidence="1">Whole body</tissue>
    </source>
</reference>
<name>A0AA39CBG6_MICHY</name>
<dbReference type="PANTHER" id="PTHR21696:SF2">
    <property type="entry name" value="PROTEIN UNC-79 HOMOLOG"/>
    <property type="match status" value="1"/>
</dbReference>
<proteinExistence type="predicted"/>
<accession>A0AA39CBG6</accession>
<evidence type="ECO:0000313" key="1">
    <source>
        <dbReference type="EMBL" id="KAK0161134.1"/>
    </source>
</evidence>
<keyword evidence="2" id="KW-1185">Reference proteome</keyword>
<gene>
    <name evidence="1" type="ORF">PV327_009645</name>
</gene>
<dbReference type="Pfam" id="PF14776">
    <property type="entry name" value="UNC-79"/>
    <property type="match status" value="1"/>
</dbReference>
<comment type="caution">
    <text evidence="1">The sequence shown here is derived from an EMBL/GenBank/DDBJ whole genome shotgun (WGS) entry which is preliminary data.</text>
</comment>
<dbReference type="EMBL" id="JAQQBR010001835">
    <property type="protein sequence ID" value="KAK0161134.1"/>
    <property type="molecule type" value="Genomic_DNA"/>
</dbReference>
<dbReference type="PANTHER" id="PTHR21696">
    <property type="entry name" value="PROTEIN UNC-79 HOMOLOG"/>
    <property type="match status" value="1"/>
</dbReference>
<protein>
    <submittedName>
        <fullName evidence="1">Uncharacterized protein</fullName>
    </submittedName>
</protein>